<comment type="similarity">
    <text evidence="1">Belongs to the SurE nucleotidase family.</text>
</comment>
<feature type="signal peptide" evidence="5">
    <location>
        <begin position="1"/>
        <end position="16"/>
    </location>
</feature>
<evidence type="ECO:0000313" key="8">
    <source>
        <dbReference type="Proteomes" id="UP000240883"/>
    </source>
</evidence>
<dbReference type="InterPro" id="IPR030048">
    <property type="entry name" value="SurE"/>
</dbReference>
<dbReference type="EMBL" id="KZ678129">
    <property type="protein sequence ID" value="PSN73591.1"/>
    <property type="molecule type" value="Genomic_DNA"/>
</dbReference>
<evidence type="ECO:0000259" key="6">
    <source>
        <dbReference type="Pfam" id="PF01975"/>
    </source>
</evidence>
<keyword evidence="5" id="KW-0732">Signal</keyword>
<keyword evidence="8" id="KW-1185">Reference proteome</keyword>
<feature type="domain" description="Survival protein SurE-like phosphatase/nucleotidase" evidence="6">
    <location>
        <begin position="19"/>
        <end position="221"/>
    </location>
</feature>
<dbReference type="InterPro" id="IPR002828">
    <property type="entry name" value="SurE-like_Pase/nucleotidase"/>
</dbReference>
<dbReference type="STRING" id="1448308.A0A2T2P7C8"/>
<accession>A0A2T2P7C8</accession>
<dbReference type="PANTHER" id="PTHR30457">
    <property type="entry name" value="5'-NUCLEOTIDASE SURE"/>
    <property type="match status" value="1"/>
</dbReference>
<keyword evidence="3" id="KW-0378">Hydrolase</keyword>
<dbReference type="GO" id="GO:0008252">
    <property type="term" value="F:nucleotidase activity"/>
    <property type="evidence" value="ECO:0007669"/>
    <property type="project" value="InterPro"/>
</dbReference>
<feature type="compositionally biased region" description="Polar residues" evidence="4">
    <location>
        <begin position="52"/>
        <end position="61"/>
    </location>
</feature>
<feature type="chain" id="PRO_5015463248" evidence="5">
    <location>
        <begin position="17"/>
        <end position="298"/>
    </location>
</feature>
<dbReference type="Proteomes" id="UP000240883">
    <property type="component" value="Unassembled WGS sequence"/>
</dbReference>
<evidence type="ECO:0000256" key="5">
    <source>
        <dbReference type="SAM" id="SignalP"/>
    </source>
</evidence>
<dbReference type="Gene3D" id="3.40.1210.10">
    <property type="entry name" value="Survival protein SurE-like phosphatase/nucleotidase"/>
    <property type="match status" value="1"/>
</dbReference>
<name>A0A2T2P7C8_CORCC</name>
<evidence type="ECO:0000256" key="1">
    <source>
        <dbReference type="ARBA" id="ARBA00011062"/>
    </source>
</evidence>
<protein>
    <submittedName>
        <fullName evidence="7">Sure-like protein</fullName>
    </submittedName>
</protein>
<sequence length="298" mass="31534">MRSALLLSAVLPLAQAVRIIQSNDDGWAEINLRTLFNHFDQAGHDVVLSGPAEQQSGTGSSDAAPKQVDSDGCIHQSCPGGSPATGANATDPRLNYVNSYPVTSIKTGIDTTAPQLWDGEKPELAVTGPNVGSNIGIQVPFSGTVGAAVYAAKTARIPALAFSGWSGDPTAWNQPTPLHSEIYADLALNVTSTIIASGKPYLPADTWLNVNFPDVSSTKCSNPNEFKYILSRINWGIISEPDTPWCGSDRLPTETEVILKSGCYVSISVGDANDKTTIDAARQKEVLAKLEPILSCLP</sequence>
<dbReference type="Pfam" id="PF01975">
    <property type="entry name" value="SurE"/>
    <property type="match status" value="1"/>
</dbReference>
<keyword evidence="2" id="KW-0479">Metal-binding</keyword>
<organism evidence="7 8">
    <name type="scientific">Corynespora cassiicola Philippines</name>
    <dbReference type="NCBI Taxonomy" id="1448308"/>
    <lineage>
        <taxon>Eukaryota</taxon>
        <taxon>Fungi</taxon>
        <taxon>Dikarya</taxon>
        <taxon>Ascomycota</taxon>
        <taxon>Pezizomycotina</taxon>
        <taxon>Dothideomycetes</taxon>
        <taxon>Pleosporomycetidae</taxon>
        <taxon>Pleosporales</taxon>
        <taxon>Corynesporascaceae</taxon>
        <taxon>Corynespora</taxon>
    </lineage>
</organism>
<dbReference type="PANTHER" id="PTHR30457:SF0">
    <property type="entry name" value="PHOSPHATASE, PUTATIVE (AFU_ORTHOLOGUE AFUA_4G01070)-RELATED"/>
    <property type="match status" value="1"/>
</dbReference>
<evidence type="ECO:0000256" key="2">
    <source>
        <dbReference type="ARBA" id="ARBA00022723"/>
    </source>
</evidence>
<evidence type="ECO:0000313" key="7">
    <source>
        <dbReference type="EMBL" id="PSN73591.1"/>
    </source>
</evidence>
<dbReference type="InterPro" id="IPR036523">
    <property type="entry name" value="SurE-like_sf"/>
</dbReference>
<evidence type="ECO:0000256" key="3">
    <source>
        <dbReference type="ARBA" id="ARBA00022801"/>
    </source>
</evidence>
<feature type="region of interest" description="Disordered" evidence="4">
    <location>
        <begin position="49"/>
        <end position="90"/>
    </location>
</feature>
<evidence type="ECO:0000256" key="4">
    <source>
        <dbReference type="SAM" id="MobiDB-lite"/>
    </source>
</evidence>
<dbReference type="SUPFAM" id="SSF64167">
    <property type="entry name" value="SurE-like"/>
    <property type="match status" value="1"/>
</dbReference>
<proteinExistence type="inferred from homology"/>
<gene>
    <name evidence="7" type="ORF">BS50DRAFT_543340</name>
</gene>
<reference evidence="7 8" key="1">
    <citation type="journal article" date="2018" name="Front. Microbiol.">
        <title>Genome-Wide Analysis of Corynespora cassiicola Leaf Fall Disease Putative Effectors.</title>
        <authorList>
            <person name="Lopez D."/>
            <person name="Ribeiro S."/>
            <person name="Label P."/>
            <person name="Fumanal B."/>
            <person name="Venisse J.S."/>
            <person name="Kohler A."/>
            <person name="de Oliveira R.R."/>
            <person name="Labutti K."/>
            <person name="Lipzen A."/>
            <person name="Lail K."/>
            <person name="Bauer D."/>
            <person name="Ohm R.A."/>
            <person name="Barry K.W."/>
            <person name="Spatafora J."/>
            <person name="Grigoriev I.V."/>
            <person name="Martin F.M."/>
            <person name="Pujade-Renaud V."/>
        </authorList>
    </citation>
    <scope>NUCLEOTIDE SEQUENCE [LARGE SCALE GENOMIC DNA]</scope>
    <source>
        <strain evidence="7 8">Philippines</strain>
    </source>
</reference>
<dbReference type="GO" id="GO:0046872">
    <property type="term" value="F:metal ion binding"/>
    <property type="evidence" value="ECO:0007669"/>
    <property type="project" value="UniProtKB-KW"/>
</dbReference>
<dbReference type="OrthoDB" id="4018688at2759"/>
<dbReference type="AlphaFoldDB" id="A0A2T2P7C8"/>